<evidence type="ECO:0000256" key="1">
    <source>
        <dbReference type="SAM" id="MobiDB-lite"/>
    </source>
</evidence>
<dbReference type="RefSeq" id="XP_021300485.1">
    <property type="nucleotide sequence ID" value="XM_021444810.1"/>
</dbReference>
<accession>A0A6J1BME6</accession>
<dbReference type="GeneID" id="110428889"/>
<evidence type="ECO:0000313" key="2">
    <source>
        <dbReference type="Proteomes" id="UP000504621"/>
    </source>
</evidence>
<feature type="region of interest" description="Disordered" evidence="1">
    <location>
        <begin position="25"/>
        <end position="73"/>
    </location>
</feature>
<dbReference type="OrthoDB" id="1306017at2759"/>
<protein>
    <submittedName>
        <fullName evidence="3">Uncharacterized protein LOC110428889</fullName>
    </submittedName>
</protein>
<organism evidence="2 3">
    <name type="scientific">Herrania umbratica</name>
    <dbReference type="NCBI Taxonomy" id="108875"/>
    <lineage>
        <taxon>Eukaryota</taxon>
        <taxon>Viridiplantae</taxon>
        <taxon>Streptophyta</taxon>
        <taxon>Embryophyta</taxon>
        <taxon>Tracheophyta</taxon>
        <taxon>Spermatophyta</taxon>
        <taxon>Magnoliopsida</taxon>
        <taxon>eudicotyledons</taxon>
        <taxon>Gunneridae</taxon>
        <taxon>Pentapetalae</taxon>
        <taxon>rosids</taxon>
        <taxon>malvids</taxon>
        <taxon>Malvales</taxon>
        <taxon>Malvaceae</taxon>
        <taxon>Byttnerioideae</taxon>
        <taxon>Herrania</taxon>
    </lineage>
</organism>
<gene>
    <name evidence="3" type="primary">LOC110428889</name>
</gene>
<keyword evidence="2" id="KW-1185">Reference proteome</keyword>
<reference evidence="3" key="1">
    <citation type="submission" date="2025-08" db="UniProtKB">
        <authorList>
            <consortium name="RefSeq"/>
        </authorList>
    </citation>
    <scope>IDENTIFICATION</scope>
    <source>
        <tissue evidence="3">Leaf</tissue>
    </source>
</reference>
<dbReference type="AlphaFoldDB" id="A0A6J1BME6"/>
<name>A0A6J1BME6_9ROSI</name>
<sequence>MSRFDMPPQTRASWRVTGESNALRETDEQLWITTSRGQSHSRTRGRSSRCLSEGSSSDRRSASMDSTRMGRPTLESITLDELARCTSTAEEYIEFSSQDLDYDLYVDMIVEEGLDEEDENDSNDNERNDSVSLSTFMKVKPPSFISSTVEEDSHRFLDTMERICHALGASSTRSVTLASFRLEDVAQQWITWYMWGKSSDTSLLGWKEFDKAFMDRFMPRTVYALYLVSSEEIRVNRFVARLYEYLFRVVALQRFDSYSDAVDYARLIEGRSMDTRALRKSTRRIKVEG</sequence>
<evidence type="ECO:0000313" key="3">
    <source>
        <dbReference type="RefSeq" id="XP_021300485.1"/>
    </source>
</evidence>
<dbReference type="Proteomes" id="UP000504621">
    <property type="component" value="Unplaced"/>
</dbReference>
<proteinExistence type="predicted"/>